<evidence type="ECO:0000313" key="2">
    <source>
        <dbReference type="Proteomes" id="UP001162131"/>
    </source>
</evidence>
<dbReference type="EMBL" id="CAJZBQ010000034">
    <property type="protein sequence ID" value="CAG9323568.1"/>
    <property type="molecule type" value="Genomic_DNA"/>
</dbReference>
<gene>
    <name evidence="1" type="ORF">BSTOLATCC_MIC34217</name>
</gene>
<accession>A0AAU9JCU9</accession>
<protein>
    <submittedName>
        <fullName evidence="1">Uncharacterized protein</fullName>
    </submittedName>
</protein>
<sequence length="112" mass="13091">MIILTTLFSQQLFLLLIMENQLKRIIECIIKLLNKQPSDDGSLMMEFETLCDNLQAEMIQAYNRNQTVNMFATDSSQEVEILKGEIESTKDEIIRNKVQLKAYEEILKILYN</sequence>
<proteinExistence type="predicted"/>
<organism evidence="1 2">
    <name type="scientific">Blepharisma stoltei</name>
    <dbReference type="NCBI Taxonomy" id="1481888"/>
    <lineage>
        <taxon>Eukaryota</taxon>
        <taxon>Sar</taxon>
        <taxon>Alveolata</taxon>
        <taxon>Ciliophora</taxon>
        <taxon>Postciliodesmatophora</taxon>
        <taxon>Heterotrichea</taxon>
        <taxon>Heterotrichida</taxon>
        <taxon>Blepharismidae</taxon>
        <taxon>Blepharisma</taxon>
    </lineage>
</organism>
<dbReference type="Proteomes" id="UP001162131">
    <property type="component" value="Unassembled WGS sequence"/>
</dbReference>
<comment type="caution">
    <text evidence="1">The sequence shown here is derived from an EMBL/GenBank/DDBJ whole genome shotgun (WGS) entry which is preliminary data.</text>
</comment>
<evidence type="ECO:0000313" key="1">
    <source>
        <dbReference type="EMBL" id="CAG9323568.1"/>
    </source>
</evidence>
<dbReference type="AlphaFoldDB" id="A0AAU9JCU9"/>
<name>A0AAU9JCU9_9CILI</name>
<reference evidence="1" key="1">
    <citation type="submission" date="2021-09" db="EMBL/GenBank/DDBJ databases">
        <authorList>
            <consortium name="AG Swart"/>
            <person name="Singh M."/>
            <person name="Singh A."/>
            <person name="Seah K."/>
            <person name="Emmerich C."/>
        </authorList>
    </citation>
    <scope>NUCLEOTIDE SEQUENCE</scope>
    <source>
        <strain evidence="1">ATCC30299</strain>
    </source>
</reference>
<keyword evidence="2" id="KW-1185">Reference proteome</keyword>